<feature type="transmembrane region" description="Helical" evidence="1">
    <location>
        <begin position="84"/>
        <end position="104"/>
    </location>
</feature>
<sequence length="315" mass="34718">MARMYAVLIVTACYALLRKKQRTSYIITATILAIFAISTFLWTSNLAVFIKRFNIALVRTDGTLLSRLDVADFSTEKLRYFSDIFFVISYLLGDALIAWRLVILGGRSIWIGLSMFILWIGSLATGFGLIGCLSHAHFPAPEFLPPLCSTLENASWVFSLALNALSTAILSRIAWLHRRNVSRHISSNGRTLADYALSTLAISGVVYFLLGVPRLTAFANQTVNPFPSSFTYATEIIESMLYQIVGLYPTTVIVVLLYRSDGLGERGHSTLTVVTSAEDSKLGTVPRKTRTATGLIVMDSAEDDLSTSSVHFHVV</sequence>
<protein>
    <recommendedName>
        <fullName evidence="4">Family A G protein-coupled receptor-like protein</fullName>
    </recommendedName>
</protein>
<dbReference type="OrthoDB" id="2744793at2759"/>
<reference evidence="2 3" key="1">
    <citation type="journal article" date="2016" name="Mol. Biol. Evol.">
        <title>Comparative Genomics of Early-Diverging Mushroom-Forming Fungi Provides Insights into the Origins of Lignocellulose Decay Capabilities.</title>
        <authorList>
            <person name="Nagy L.G."/>
            <person name="Riley R."/>
            <person name="Tritt A."/>
            <person name="Adam C."/>
            <person name="Daum C."/>
            <person name="Floudas D."/>
            <person name="Sun H."/>
            <person name="Yadav J.S."/>
            <person name="Pangilinan J."/>
            <person name="Larsson K.H."/>
            <person name="Matsuura K."/>
            <person name="Barry K."/>
            <person name="Labutti K."/>
            <person name="Kuo R."/>
            <person name="Ohm R.A."/>
            <person name="Bhattacharya S.S."/>
            <person name="Shirouzu T."/>
            <person name="Yoshinaga Y."/>
            <person name="Martin F.M."/>
            <person name="Grigoriev I.V."/>
            <person name="Hibbett D.S."/>
        </authorList>
    </citation>
    <scope>NUCLEOTIDE SEQUENCE [LARGE SCALE GENOMIC DNA]</scope>
    <source>
        <strain evidence="2 3">HHB12029</strain>
    </source>
</reference>
<feature type="transmembrane region" description="Helical" evidence="1">
    <location>
        <begin position="195"/>
        <end position="219"/>
    </location>
</feature>
<keyword evidence="3" id="KW-1185">Reference proteome</keyword>
<dbReference type="InParanoid" id="A0A165ID22"/>
<keyword evidence="1" id="KW-0472">Membrane</keyword>
<dbReference type="Proteomes" id="UP000077266">
    <property type="component" value="Unassembled WGS sequence"/>
</dbReference>
<gene>
    <name evidence="2" type="ORF">EXIGLDRAFT_768249</name>
</gene>
<dbReference type="AlphaFoldDB" id="A0A165ID22"/>
<accession>A0A165ID22</accession>
<evidence type="ECO:0008006" key="4">
    <source>
        <dbReference type="Google" id="ProtNLM"/>
    </source>
</evidence>
<feature type="transmembrane region" description="Helical" evidence="1">
    <location>
        <begin position="239"/>
        <end position="258"/>
    </location>
</feature>
<organism evidence="2 3">
    <name type="scientific">Exidia glandulosa HHB12029</name>
    <dbReference type="NCBI Taxonomy" id="1314781"/>
    <lineage>
        <taxon>Eukaryota</taxon>
        <taxon>Fungi</taxon>
        <taxon>Dikarya</taxon>
        <taxon>Basidiomycota</taxon>
        <taxon>Agaricomycotina</taxon>
        <taxon>Agaricomycetes</taxon>
        <taxon>Auriculariales</taxon>
        <taxon>Exidiaceae</taxon>
        <taxon>Exidia</taxon>
    </lineage>
</organism>
<feature type="transmembrane region" description="Helical" evidence="1">
    <location>
        <begin position="25"/>
        <end position="50"/>
    </location>
</feature>
<feature type="transmembrane region" description="Helical" evidence="1">
    <location>
        <begin position="116"/>
        <end position="136"/>
    </location>
</feature>
<keyword evidence="1" id="KW-0812">Transmembrane</keyword>
<keyword evidence="1" id="KW-1133">Transmembrane helix</keyword>
<proteinExistence type="predicted"/>
<evidence type="ECO:0000313" key="2">
    <source>
        <dbReference type="EMBL" id="KZV93237.1"/>
    </source>
</evidence>
<name>A0A165ID22_EXIGL</name>
<evidence type="ECO:0000313" key="3">
    <source>
        <dbReference type="Proteomes" id="UP000077266"/>
    </source>
</evidence>
<feature type="transmembrane region" description="Helical" evidence="1">
    <location>
        <begin position="156"/>
        <end position="175"/>
    </location>
</feature>
<evidence type="ECO:0000256" key="1">
    <source>
        <dbReference type="SAM" id="Phobius"/>
    </source>
</evidence>
<dbReference type="EMBL" id="KV425993">
    <property type="protein sequence ID" value="KZV93237.1"/>
    <property type="molecule type" value="Genomic_DNA"/>
</dbReference>